<dbReference type="InterPro" id="IPR018721">
    <property type="entry name" value="DUF2252"/>
</dbReference>
<dbReference type="RefSeq" id="WP_198343191.1">
    <property type="nucleotide sequence ID" value="NZ_CP021425.1"/>
</dbReference>
<keyword evidence="2" id="KW-1185">Reference proteome</keyword>
<dbReference type="SUPFAM" id="SSF56112">
    <property type="entry name" value="Protein kinase-like (PK-like)"/>
    <property type="match status" value="1"/>
</dbReference>
<dbReference type="Pfam" id="PF10009">
    <property type="entry name" value="DUF2252"/>
    <property type="match status" value="2"/>
</dbReference>
<evidence type="ECO:0008006" key="3">
    <source>
        <dbReference type="Google" id="ProtNLM"/>
    </source>
</evidence>
<organism evidence="1 2">
    <name type="scientific">Oleiphilus messinensis</name>
    <dbReference type="NCBI Taxonomy" id="141451"/>
    <lineage>
        <taxon>Bacteria</taxon>
        <taxon>Pseudomonadati</taxon>
        <taxon>Pseudomonadota</taxon>
        <taxon>Gammaproteobacteria</taxon>
        <taxon>Oceanospirillales</taxon>
        <taxon>Oleiphilaceae</taxon>
        <taxon>Oleiphilus</taxon>
    </lineage>
</organism>
<accession>A0A1Y0I2U2</accession>
<sequence length="458" mass="50886">MNQRKAFLCEHIVRVDGEQPGAKAPSAKHLKMANNPFQFYRGTSQLFYADLAAGNLRCPQTLTESVPLTSVMGDCHLSNFGFFTEEGAHGDTVIFAPNDFDDACVGHAVWDLLRFAVSMLLGADYGRGVLAGSYATEADCADFQSKGISRQAASDGVLAFLRAYEKTCEKIAAKPEKRMRAIEKIKSDHVLVGAYGKALSRAAGGAKFGSKSTLAKSVATESRPLRFRDLPERFERLPEAEYQAVYHQFRPYVDDEILDIVKRLGAGTGSVNMARYYLLVGTDGLAKAERNGGCISPSLEELRLCHLVEVKLQREAAPIYYFPDISPVNRLNHAHLTVDCQRHMQRKPDLVLDEALWQDQNWLIRSRHHARVGIDPEDVVLALKSDSYSAANKLIQYGKTCGKALALAHARGDRRSTRFEVAMGAQLPVVIPELLETSLSYYHQVIDDWTLFKDMLAK</sequence>
<dbReference type="KEGG" id="ome:OLMES_0476"/>
<evidence type="ECO:0000313" key="1">
    <source>
        <dbReference type="EMBL" id="ARU54580.1"/>
    </source>
</evidence>
<protein>
    <recommendedName>
        <fullName evidence="3">DUF2252 domain-containing protein</fullName>
    </recommendedName>
</protein>
<dbReference type="PANTHER" id="PTHR39441:SF1">
    <property type="entry name" value="DUF2252 DOMAIN-CONTAINING PROTEIN"/>
    <property type="match status" value="1"/>
</dbReference>
<dbReference type="AlphaFoldDB" id="A0A1Y0I2U2"/>
<name>A0A1Y0I2U2_9GAMM</name>
<evidence type="ECO:0000313" key="2">
    <source>
        <dbReference type="Proteomes" id="UP000196027"/>
    </source>
</evidence>
<dbReference type="EMBL" id="CP021425">
    <property type="protein sequence ID" value="ARU54580.1"/>
    <property type="molecule type" value="Genomic_DNA"/>
</dbReference>
<dbReference type="Proteomes" id="UP000196027">
    <property type="component" value="Chromosome"/>
</dbReference>
<proteinExistence type="predicted"/>
<dbReference type="PANTHER" id="PTHR39441">
    <property type="entry name" value="DUF2252 DOMAIN-CONTAINING PROTEIN"/>
    <property type="match status" value="1"/>
</dbReference>
<gene>
    <name evidence="1" type="ORF">OLMES_0476</name>
</gene>
<reference evidence="1 2" key="1">
    <citation type="submission" date="2017-05" db="EMBL/GenBank/DDBJ databases">
        <title>Genomic insights into alkan degradation activity of Oleiphilus messinensis.</title>
        <authorList>
            <person name="Kozyavkin S.A."/>
            <person name="Slesarev A.I."/>
            <person name="Golyshin P.N."/>
            <person name="Korzhenkov A."/>
            <person name="Golyshina O.N."/>
            <person name="Toshchakov S.V."/>
        </authorList>
    </citation>
    <scope>NUCLEOTIDE SEQUENCE [LARGE SCALE GENOMIC DNA]</scope>
    <source>
        <strain evidence="1 2">ME102</strain>
    </source>
</reference>
<dbReference type="InterPro" id="IPR011009">
    <property type="entry name" value="Kinase-like_dom_sf"/>
</dbReference>